<gene>
    <name evidence="2" type="ORF">RRG08_058196</name>
</gene>
<keyword evidence="3" id="KW-1185">Reference proteome</keyword>
<name>A0AAE0XN07_9GAST</name>
<organism evidence="2 3">
    <name type="scientific">Elysia crispata</name>
    <name type="common">lettuce slug</name>
    <dbReference type="NCBI Taxonomy" id="231223"/>
    <lineage>
        <taxon>Eukaryota</taxon>
        <taxon>Metazoa</taxon>
        <taxon>Spiralia</taxon>
        <taxon>Lophotrochozoa</taxon>
        <taxon>Mollusca</taxon>
        <taxon>Gastropoda</taxon>
        <taxon>Heterobranchia</taxon>
        <taxon>Euthyneura</taxon>
        <taxon>Panpulmonata</taxon>
        <taxon>Sacoglossa</taxon>
        <taxon>Placobranchoidea</taxon>
        <taxon>Plakobranchidae</taxon>
        <taxon>Elysia</taxon>
    </lineage>
</organism>
<feature type="compositionally biased region" description="Basic and acidic residues" evidence="1">
    <location>
        <begin position="77"/>
        <end position="113"/>
    </location>
</feature>
<reference evidence="2" key="1">
    <citation type="journal article" date="2023" name="G3 (Bethesda)">
        <title>A reference genome for the long-term kleptoplast-retaining sea slug Elysia crispata morphotype clarki.</title>
        <authorList>
            <person name="Eastman K.E."/>
            <person name="Pendleton A.L."/>
            <person name="Shaikh M.A."/>
            <person name="Suttiyut T."/>
            <person name="Ogas R."/>
            <person name="Tomko P."/>
            <person name="Gavelis G."/>
            <person name="Widhalm J.R."/>
            <person name="Wisecaver J.H."/>
        </authorList>
    </citation>
    <scope>NUCLEOTIDE SEQUENCE</scope>
    <source>
        <strain evidence="2">ECLA1</strain>
    </source>
</reference>
<protein>
    <submittedName>
        <fullName evidence="2">Uncharacterized protein</fullName>
    </submittedName>
</protein>
<feature type="non-terminal residue" evidence="2">
    <location>
        <position position="113"/>
    </location>
</feature>
<feature type="region of interest" description="Disordered" evidence="1">
    <location>
        <begin position="57"/>
        <end position="113"/>
    </location>
</feature>
<dbReference type="Proteomes" id="UP001283361">
    <property type="component" value="Unassembled WGS sequence"/>
</dbReference>
<proteinExistence type="predicted"/>
<dbReference type="AlphaFoldDB" id="A0AAE0XN07"/>
<comment type="caution">
    <text evidence="2">The sequence shown here is derived from an EMBL/GenBank/DDBJ whole genome shotgun (WGS) entry which is preliminary data.</text>
</comment>
<evidence type="ECO:0000313" key="2">
    <source>
        <dbReference type="EMBL" id="KAK3698054.1"/>
    </source>
</evidence>
<sequence length="113" mass="12541">RVSPENEDRPVVRAFQRSRQVKVVYGLGRDHHVDHGLPALGVDHHELPVDGVVRVIGPEMRSSSQGLGTAPRGPSPRRPESSSRELISRGKSRDRSRLDGGIRIGHRIDSQCR</sequence>
<accession>A0AAE0XN07</accession>
<evidence type="ECO:0000256" key="1">
    <source>
        <dbReference type="SAM" id="MobiDB-lite"/>
    </source>
</evidence>
<dbReference type="EMBL" id="JAWDGP010007986">
    <property type="protein sequence ID" value="KAK3698054.1"/>
    <property type="molecule type" value="Genomic_DNA"/>
</dbReference>
<evidence type="ECO:0000313" key="3">
    <source>
        <dbReference type="Proteomes" id="UP001283361"/>
    </source>
</evidence>